<dbReference type="InterPro" id="IPR012373">
    <property type="entry name" value="Ferrdict_sens_TM"/>
</dbReference>
<feature type="domain" description="FecR protein" evidence="2">
    <location>
        <begin position="186"/>
        <end position="269"/>
    </location>
</feature>
<feature type="transmembrane region" description="Helical" evidence="1">
    <location>
        <begin position="85"/>
        <end position="106"/>
    </location>
</feature>
<comment type="caution">
    <text evidence="4">The sequence shown here is derived from an EMBL/GenBank/DDBJ whole genome shotgun (WGS) entry which is preliminary data.</text>
</comment>
<evidence type="ECO:0000313" key="5">
    <source>
        <dbReference type="Proteomes" id="UP000324611"/>
    </source>
</evidence>
<dbReference type="EMBL" id="VUOC01000002">
    <property type="protein sequence ID" value="KAA2242906.1"/>
    <property type="molecule type" value="Genomic_DNA"/>
</dbReference>
<dbReference type="AlphaFoldDB" id="A0A5B2VXH4"/>
<evidence type="ECO:0000256" key="1">
    <source>
        <dbReference type="SAM" id="Phobius"/>
    </source>
</evidence>
<dbReference type="RefSeq" id="WP_149837781.1">
    <property type="nucleotide sequence ID" value="NZ_VUOC01000002.1"/>
</dbReference>
<keyword evidence="1" id="KW-1133">Transmembrane helix</keyword>
<accession>A0A5B2VXH4</accession>
<reference evidence="4 5" key="2">
    <citation type="submission" date="2019-09" db="EMBL/GenBank/DDBJ databases">
        <authorList>
            <person name="Jin C."/>
        </authorList>
    </citation>
    <scope>NUCLEOTIDE SEQUENCE [LARGE SCALE GENOMIC DNA]</scope>
    <source>
        <strain evidence="4 5">BN140078</strain>
    </source>
</reference>
<keyword evidence="1" id="KW-0472">Membrane</keyword>
<gene>
    <name evidence="4" type="ORF">F0L74_10280</name>
</gene>
<feature type="domain" description="Protein FecR C-terminal" evidence="3">
    <location>
        <begin position="312"/>
        <end position="378"/>
    </location>
</feature>
<dbReference type="Gene3D" id="3.55.50.30">
    <property type="match status" value="1"/>
</dbReference>
<dbReference type="InterPro" id="IPR006860">
    <property type="entry name" value="FecR"/>
</dbReference>
<dbReference type="Proteomes" id="UP000324611">
    <property type="component" value="Unassembled WGS sequence"/>
</dbReference>
<proteinExistence type="predicted"/>
<evidence type="ECO:0000259" key="3">
    <source>
        <dbReference type="Pfam" id="PF16344"/>
    </source>
</evidence>
<dbReference type="Gene3D" id="2.60.120.1440">
    <property type="match status" value="1"/>
</dbReference>
<dbReference type="PIRSF" id="PIRSF018266">
    <property type="entry name" value="FecR"/>
    <property type="match status" value="1"/>
</dbReference>
<dbReference type="InterPro" id="IPR032508">
    <property type="entry name" value="FecR_C"/>
</dbReference>
<dbReference type="GO" id="GO:0016989">
    <property type="term" value="F:sigma factor antagonist activity"/>
    <property type="evidence" value="ECO:0007669"/>
    <property type="project" value="TreeGrafter"/>
</dbReference>
<dbReference type="PANTHER" id="PTHR30273">
    <property type="entry name" value="PERIPLASMIC SIGNAL SENSOR AND SIGMA FACTOR ACTIVATOR FECR-RELATED"/>
    <property type="match status" value="1"/>
</dbReference>
<reference evidence="4 5" key="1">
    <citation type="submission" date="2019-09" db="EMBL/GenBank/DDBJ databases">
        <title>Chitinophaga ginsengihumi sp. nov., isolated from soil of ginseng rhizosphere.</title>
        <authorList>
            <person name="Lee J."/>
        </authorList>
    </citation>
    <scope>NUCLEOTIDE SEQUENCE [LARGE SCALE GENOMIC DNA]</scope>
    <source>
        <strain evidence="4 5">BN140078</strain>
    </source>
</reference>
<evidence type="ECO:0000259" key="2">
    <source>
        <dbReference type="Pfam" id="PF04773"/>
    </source>
</evidence>
<dbReference type="PANTHER" id="PTHR30273:SF2">
    <property type="entry name" value="PROTEIN FECR"/>
    <property type="match status" value="1"/>
</dbReference>
<keyword evidence="5" id="KW-1185">Reference proteome</keyword>
<sequence length="385" mass="43250">MEYTQEHIYELLLRKKKGNINHVDDLYLEQLIADNEDVNLLWNDIRLNDFDEQVWYEIEDSGAVWERMESELFRSARNRVRRLTAIKWLAAACVVGALATGAWFLLKPQRPATGQEIAAAAGQTKGLRLQLSNGKTIQLPYNSPTQQITSGDVALNAGARTLQYTTNDHTMGGLNTLVVPPRMDYRLILSDGTEVWLNATSTLRFPFSFTENQREVYLEGEGYFKVAKNADKPFVVHTPQTDVQVLGTEFNINTYKSGVTSTSLVSGSVSARSGQSTIVLKPGQEAVYTDRLGFTVQQFDHDLTLAWMNGVFQFDNTPLRDLAPVIKRWFGVNVVFDDPALANSPFTGVLDKHHDLAFFLRNISNTGAGIEYELNKETLHLKSPK</sequence>
<dbReference type="Pfam" id="PF04773">
    <property type="entry name" value="FecR"/>
    <property type="match status" value="1"/>
</dbReference>
<dbReference type="Pfam" id="PF16344">
    <property type="entry name" value="FecR_C"/>
    <property type="match status" value="1"/>
</dbReference>
<keyword evidence="1" id="KW-0812">Transmembrane</keyword>
<protein>
    <submittedName>
        <fullName evidence="4">DUF4974 domain-containing protein</fullName>
    </submittedName>
</protein>
<organism evidence="4 5">
    <name type="scientific">Chitinophaga agrisoli</name>
    <dbReference type="NCBI Taxonomy" id="2607653"/>
    <lineage>
        <taxon>Bacteria</taxon>
        <taxon>Pseudomonadati</taxon>
        <taxon>Bacteroidota</taxon>
        <taxon>Chitinophagia</taxon>
        <taxon>Chitinophagales</taxon>
        <taxon>Chitinophagaceae</taxon>
        <taxon>Chitinophaga</taxon>
    </lineage>
</organism>
<name>A0A5B2VXH4_9BACT</name>
<evidence type="ECO:0000313" key="4">
    <source>
        <dbReference type="EMBL" id="KAA2242906.1"/>
    </source>
</evidence>